<proteinExistence type="predicted"/>
<evidence type="ECO:0000313" key="1">
    <source>
        <dbReference type="EMBL" id="PSL21591.1"/>
    </source>
</evidence>
<protein>
    <recommendedName>
        <fullName evidence="3">Metal binding Ada-like protein</fullName>
    </recommendedName>
</protein>
<reference evidence="1 2" key="1">
    <citation type="submission" date="2018-03" db="EMBL/GenBank/DDBJ databases">
        <title>Genomic Encyclopedia of Archaeal and Bacterial Type Strains, Phase II (KMG-II): from individual species to whole genera.</title>
        <authorList>
            <person name="Goeker M."/>
        </authorList>
    </citation>
    <scope>NUCLEOTIDE SEQUENCE [LARGE SCALE GENOMIC DNA]</scope>
    <source>
        <strain evidence="1 2">DSM 100673</strain>
    </source>
</reference>
<dbReference type="OrthoDB" id="894286at2"/>
<accession>A0A2P8FIQ0</accession>
<keyword evidence="2" id="KW-1185">Reference proteome</keyword>
<dbReference type="EMBL" id="PYGJ01000001">
    <property type="protein sequence ID" value="PSL21591.1"/>
    <property type="molecule type" value="Genomic_DNA"/>
</dbReference>
<sequence>MPKQNRVQPTGDIIAHPTRGQFMGNRGILHFASGQLSQARWRHKAWVCCLTEFKGRKRPIMSANRYTELFFYDEAVAFAAGHRPCGECRRPDFNAFLTATRHTGKVAEFDQKLHRARAIPRQFGQRRHRDDIRNLPNGAFILTDDGPALLWADALFPFNPSSYRAPRQRPTGTVTVLTAEPILDALHNGYTPTVRLP</sequence>
<dbReference type="Proteomes" id="UP000240418">
    <property type="component" value="Unassembled WGS sequence"/>
</dbReference>
<evidence type="ECO:0008006" key="3">
    <source>
        <dbReference type="Google" id="ProtNLM"/>
    </source>
</evidence>
<evidence type="ECO:0000313" key="2">
    <source>
        <dbReference type="Proteomes" id="UP000240418"/>
    </source>
</evidence>
<dbReference type="RefSeq" id="WP_106606342.1">
    <property type="nucleotide sequence ID" value="NZ_PYGJ01000001.1"/>
</dbReference>
<comment type="caution">
    <text evidence="1">The sequence shown here is derived from an EMBL/GenBank/DDBJ whole genome shotgun (WGS) entry which is preliminary data.</text>
</comment>
<gene>
    <name evidence="1" type="ORF">CLV88_10113</name>
</gene>
<dbReference type="AlphaFoldDB" id="A0A2P8FIQ0"/>
<name>A0A2P8FIQ0_9RHOB</name>
<organism evidence="1 2">
    <name type="scientific">Shimia abyssi</name>
    <dbReference type="NCBI Taxonomy" id="1662395"/>
    <lineage>
        <taxon>Bacteria</taxon>
        <taxon>Pseudomonadati</taxon>
        <taxon>Pseudomonadota</taxon>
        <taxon>Alphaproteobacteria</taxon>
        <taxon>Rhodobacterales</taxon>
        <taxon>Roseobacteraceae</taxon>
    </lineage>
</organism>